<accession>I0KY70</accession>
<dbReference type="eggNOG" id="ENOG5032SM3">
    <property type="taxonomic scope" value="Bacteria"/>
</dbReference>
<name>I0KY70_9ACTN</name>
<keyword evidence="2" id="KW-0812">Transmembrane</keyword>
<evidence type="ECO:0000256" key="1">
    <source>
        <dbReference type="SAM" id="MobiDB-lite"/>
    </source>
</evidence>
<evidence type="ECO:0008006" key="5">
    <source>
        <dbReference type="Google" id="ProtNLM"/>
    </source>
</evidence>
<proteinExistence type="predicted"/>
<dbReference type="Proteomes" id="UP000003448">
    <property type="component" value="Unassembled WGS sequence"/>
</dbReference>
<dbReference type="InterPro" id="IPR021903">
    <property type="entry name" value="DUF3515"/>
</dbReference>
<gene>
    <name evidence="3" type="ORF">MILUP08_41431</name>
</gene>
<feature type="transmembrane region" description="Helical" evidence="2">
    <location>
        <begin position="58"/>
        <end position="79"/>
    </location>
</feature>
<comment type="caution">
    <text evidence="3">The sequence shown here is derived from an EMBL/GenBank/DDBJ whole genome shotgun (WGS) entry which is preliminary data.</text>
</comment>
<evidence type="ECO:0000256" key="2">
    <source>
        <dbReference type="SAM" id="Phobius"/>
    </source>
</evidence>
<sequence length="237" mass="24380">MDEMTTSSAALDDDGKREPADGKREPADGTPEPADGIREDADPGADAPAGRDRTIRGAALLATVIALPITLLVAVLAFAKLAPDTPAPAPSPSASTARAQSTAPVEMAAPALAERPATVCRALLSQLPQTIRDLAQRPVTAGPEQNAAYGDPALTVACGGAQPTVPATDEVWTVNKVCWHPVEETDVTVLTTVDRETPVTVRIPRSYEQPLQWVSPISSAIVASVPSGGAVPAGCRG</sequence>
<feature type="region of interest" description="Disordered" evidence="1">
    <location>
        <begin position="1"/>
        <end position="50"/>
    </location>
</feature>
<dbReference type="AlphaFoldDB" id="I0KY70"/>
<keyword evidence="2" id="KW-1133">Transmembrane helix</keyword>
<dbReference type="EMBL" id="CAIE01000014">
    <property type="protein sequence ID" value="CCH16517.1"/>
    <property type="molecule type" value="Genomic_DNA"/>
</dbReference>
<protein>
    <recommendedName>
        <fullName evidence="5">Secreted protein</fullName>
    </recommendedName>
</protein>
<keyword evidence="4" id="KW-1185">Reference proteome</keyword>
<dbReference type="STRING" id="1150864.MILUP08_41431"/>
<dbReference type="RefSeq" id="WP_007456452.1">
    <property type="nucleotide sequence ID" value="NZ_HF570108.1"/>
</dbReference>
<evidence type="ECO:0000313" key="3">
    <source>
        <dbReference type="EMBL" id="CCH16517.1"/>
    </source>
</evidence>
<reference evidence="4" key="1">
    <citation type="journal article" date="2012" name="J. Bacteriol.">
        <title>Genome Sequence of Micromonospora lupini Lupac 08, Isolated from Root Nodules of Lupinus angustifolius.</title>
        <authorList>
            <person name="Alonso-Vega P."/>
            <person name="Normand P."/>
            <person name="Bacigalupe R."/>
            <person name="Pujic P."/>
            <person name="Lajus A."/>
            <person name="Vallenet D."/>
            <person name="Carro L."/>
            <person name="Coll P."/>
            <person name="Trujillo M.E."/>
        </authorList>
    </citation>
    <scope>NUCLEOTIDE SEQUENCE [LARGE SCALE GENOMIC DNA]</scope>
    <source>
        <strain evidence="4">Lupac 08</strain>
    </source>
</reference>
<evidence type="ECO:0000313" key="4">
    <source>
        <dbReference type="Proteomes" id="UP000003448"/>
    </source>
</evidence>
<dbReference type="Pfam" id="PF12028">
    <property type="entry name" value="DUF3515"/>
    <property type="match status" value="1"/>
</dbReference>
<feature type="compositionally biased region" description="Basic and acidic residues" evidence="1">
    <location>
        <begin position="13"/>
        <end position="27"/>
    </location>
</feature>
<organism evidence="3 4">
    <name type="scientific">Micromonospora lupini str. Lupac 08</name>
    <dbReference type="NCBI Taxonomy" id="1150864"/>
    <lineage>
        <taxon>Bacteria</taxon>
        <taxon>Bacillati</taxon>
        <taxon>Actinomycetota</taxon>
        <taxon>Actinomycetes</taxon>
        <taxon>Micromonosporales</taxon>
        <taxon>Micromonosporaceae</taxon>
        <taxon>Micromonospora</taxon>
    </lineage>
</organism>
<keyword evidence="2" id="KW-0472">Membrane</keyword>